<gene>
    <name evidence="3" type="ORF">KY5_4008c</name>
</gene>
<dbReference type="RefSeq" id="WP_098243590.1">
    <property type="nucleotide sequence ID" value="NZ_CP022685.1"/>
</dbReference>
<feature type="compositionally biased region" description="Pro residues" evidence="1">
    <location>
        <begin position="189"/>
        <end position="211"/>
    </location>
</feature>
<protein>
    <submittedName>
        <fullName evidence="3">Uncharacterized protein</fullName>
    </submittedName>
</protein>
<feature type="transmembrane region" description="Helical" evidence="2">
    <location>
        <begin position="216"/>
        <end position="234"/>
    </location>
</feature>
<feature type="region of interest" description="Disordered" evidence="1">
    <location>
        <begin position="167"/>
        <end position="211"/>
    </location>
</feature>
<evidence type="ECO:0000313" key="3">
    <source>
        <dbReference type="EMBL" id="ATL29026.1"/>
    </source>
</evidence>
<dbReference type="KEGG" id="sfk:KY5_4008c"/>
<evidence type="ECO:0000313" key="4">
    <source>
        <dbReference type="Proteomes" id="UP000221011"/>
    </source>
</evidence>
<keyword evidence="2" id="KW-1133">Transmembrane helix</keyword>
<evidence type="ECO:0000256" key="1">
    <source>
        <dbReference type="SAM" id="MobiDB-lite"/>
    </source>
</evidence>
<dbReference type="AlphaFoldDB" id="A0A291QBZ7"/>
<organism evidence="3 4">
    <name type="scientific">Streptomyces formicae</name>
    <dbReference type="NCBI Taxonomy" id="1616117"/>
    <lineage>
        <taxon>Bacteria</taxon>
        <taxon>Bacillati</taxon>
        <taxon>Actinomycetota</taxon>
        <taxon>Actinomycetes</taxon>
        <taxon>Kitasatosporales</taxon>
        <taxon>Streptomycetaceae</taxon>
        <taxon>Streptomyces</taxon>
    </lineage>
</organism>
<feature type="transmembrane region" description="Helical" evidence="2">
    <location>
        <begin position="16"/>
        <end position="37"/>
    </location>
</feature>
<reference evidence="3 4" key="1">
    <citation type="submission" date="2017-08" db="EMBL/GenBank/DDBJ databases">
        <title>Complete Genome Sequence of Streptomyces formicae KY5, the formicamycin producer.</title>
        <authorList>
            <person name="Holmes N.A."/>
            <person name="Devine R."/>
            <person name="Qin Z."/>
            <person name="Seipke R.F."/>
            <person name="Wilkinson B."/>
            <person name="Hutchings M.I."/>
        </authorList>
    </citation>
    <scope>NUCLEOTIDE SEQUENCE [LARGE SCALE GENOMIC DNA]</scope>
    <source>
        <strain evidence="3 4">KY5</strain>
    </source>
</reference>
<feature type="transmembrane region" description="Helical" evidence="2">
    <location>
        <begin position="133"/>
        <end position="156"/>
    </location>
</feature>
<keyword evidence="2" id="KW-0472">Membrane</keyword>
<evidence type="ECO:0000256" key="2">
    <source>
        <dbReference type="SAM" id="Phobius"/>
    </source>
</evidence>
<feature type="transmembrane region" description="Helical" evidence="2">
    <location>
        <begin position="71"/>
        <end position="88"/>
    </location>
</feature>
<feature type="transmembrane region" description="Helical" evidence="2">
    <location>
        <begin position="109"/>
        <end position="127"/>
    </location>
</feature>
<proteinExistence type="predicted"/>
<keyword evidence="4" id="KW-1185">Reference proteome</keyword>
<feature type="compositionally biased region" description="Acidic residues" evidence="1">
    <location>
        <begin position="177"/>
        <end position="188"/>
    </location>
</feature>
<accession>A0A291QBZ7</accession>
<keyword evidence="2" id="KW-0812">Transmembrane</keyword>
<name>A0A291QBZ7_9ACTN</name>
<dbReference type="EMBL" id="CP022685">
    <property type="protein sequence ID" value="ATL29026.1"/>
    <property type="molecule type" value="Genomic_DNA"/>
</dbReference>
<sequence>MTAPEPPEGTLGIQQLWTIVGTIIAPTSMITALLYYFGWHHAYWFFDYFGVNSTVLGFGTTDYLMRSLDALYVPLTVAAGAALLAFWGHDLLRRRLTAGAEVRLLRRSLPVMAGVGALLTLGGFWSVLARSFFLRRILVAAPLSLAFGVLLLAYTLHLWRRLPALPPDDARAPEPEGGQEGDDTEPPEPSEPSPAPSAPPEPAPAPSPPRPAAAALAEWGVVLVLVGLGLFWAANDYAAAVGETRAREFAADLPTYPYAIVYSADSLSLTAPGVRETRCKDPKAAYRFRYDGLKLMIQSGNQYVLVPERWSRVDGVAVLLPRSPSVRIEFAPPLAGSGASKRC</sequence>
<dbReference type="Proteomes" id="UP000221011">
    <property type="component" value="Chromosome"/>
</dbReference>